<dbReference type="EMBL" id="BTFW01000001">
    <property type="protein sequence ID" value="GMM61136.1"/>
    <property type="molecule type" value="Genomic_DNA"/>
</dbReference>
<dbReference type="InterPro" id="IPR009799">
    <property type="entry name" value="EthD_dom"/>
</dbReference>
<organism evidence="2 3">
    <name type="scientific">Novosphingobium pituita</name>
    <dbReference type="NCBI Taxonomy" id="3056842"/>
    <lineage>
        <taxon>Bacteria</taxon>
        <taxon>Pseudomonadati</taxon>
        <taxon>Pseudomonadota</taxon>
        <taxon>Alphaproteobacteria</taxon>
        <taxon>Sphingomonadales</taxon>
        <taxon>Sphingomonadaceae</taxon>
        <taxon>Novosphingobium</taxon>
    </lineage>
</organism>
<accession>A0ABQ6PAP6</accession>
<dbReference type="PANTHER" id="PTHR40260">
    <property type="entry name" value="BLR8190 PROTEIN"/>
    <property type="match status" value="1"/>
</dbReference>
<dbReference type="InterPro" id="IPR011008">
    <property type="entry name" value="Dimeric_a/b-barrel"/>
</dbReference>
<protein>
    <submittedName>
        <fullName evidence="2">EthD family reductase</fullName>
    </submittedName>
</protein>
<evidence type="ECO:0000313" key="3">
    <source>
        <dbReference type="Proteomes" id="UP001187221"/>
    </source>
</evidence>
<dbReference type="Pfam" id="PF07110">
    <property type="entry name" value="EthD"/>
    <property type="match status" value="1"/>
</dbReference>
<gene>
    <name evidence="2" type="ORF">NUTIK01_19130</name>
</gene>
<dbReference type="Gene3D" id="3.30.70.100">
    <property type="match status" value="1"/>
</dbReference>
<sequence length="97" mass="10208">MATVIVSYPIHEGARFDAAYYTATHIPLAEKAWGPLGLIGAEVLFPAGPQPWAATVLLRFADQAAIDAALASPEAPAVMADIANFTDIVPVLYRAAD</sequence>
<proteinExistence type="predicted"/>
<dbReference type="RefSeq" id="WP_317974848.1">
    <property type="nucleotide sequence ID" value="NZ_BTFW01000001.1"/>
</dbReference>
<dbReference type="SUPFAM" id="SSF54909">
    <property type="entry name" value="Dimeric alpha+beta barrel"/>
    <property type="match status" value="1"/>
</dbReference>
<evidence type="ECO:0000259" key="1">
    <source>
        <dbReference type="Pfam" id="PF07110"/>
    </source>
</evidence>
<feature type="domain" description="EthD" evidence="1">
    <location>
        <begin position="19"/>
        <end position="87"/>
    </location>
</feature>
<reference evidence="2 3" key="1">
    <citation type="submission" date="2023-06" db="EMBL/GenBank/DDBJ databases">
        <title>Draft genome sequence of Novosphingobium sp. strain IK01.</title>
        <authorList>
            <person name="Hatamoto M."/>
            <person name="Ikarashi T."/>
            <person name="Yamaguchi T."/>
        </authorList>
    </citation>
    <scope>NUCLEOTIDE SEQUENCE [LARGE SCALE GENOMIC DNA]</scope>
    <source>
        <strain evidence="2 3">IK01</strain>
    </source>
</reference>
<name>A0ABQ6PAP6_9SPHN</name>
<dbReference type="PANTHER" id="PTHR40260:SF2">
    <property type="entry name" value="BLR8190 PROTEIN"/>
    <property type="match status" value="1"/>
</dbReference>
<comment type="caution">
    <text evidence="2">The sequence shown here is derived from an EMBL/GenBank/DDBJ whole genome shotgun (WGS) entry which is preliminary data.</text>
</comment>
<dbReference type="NCBIfam" id="TIGR02118">
    <property type="entry name" value="EthD family reductase"/>
    <property type="match status" value="1"/>
</dbReference>
<evidence type="ECO:0000313" key="2">
    <source>
        <dbReference type="EMBL" id="GMM61136.1"/>
    </source>
</evidence>
<dbReference type="Proteomes" id="UP001187221">
    <property type="component" value="Unassembled WGS sequence"/>
</dbReference>
<keyword evidence="3" id="KW-1185">Reference proteome</keyword>